<dbReference type="EMBL" id="JAUTXT010000003">
    <property type="protein sequence ID" value="KAK3678909.1"/>
    <property type="molecule type" value="Genomic_DNA"/>
</dbReference>
<dbReference type="InterPro" id="IPR045863">
    <property type="entry name" value="CorA_TM1_TM2"/>
</dbReference>
<keyword evidence="7" id="KW-1185">Reference proteome</keyword>
<evidence type="ECO:0000256" key="3">
    <source>
        <dbReference type="ARBA" id="ARBA00022989"/>
    </source>
</evidence>
<dbReference type="Proteomes" id="UP001274830">
    <property type="component" value="Unassembled WGS sequence"/>
</dbReference>
<dbReference type="GO" id="GO:0015095">
    <property type="term" value="F:magnesium ion transmembrane transporter activity"/>
    <property type="evidence" value="ECO:0007669"/>
    <property type="project" value="TreeGrafter"/>
</dbReference>
<dbReference type="PANTHER" id="PTHR46494:SF1">
    <property type="entry name" value="CORA FAMILY METAL ION TRANSPORTER (EUROFUNG)"/>
    <property type="match status" value="1"/>
</dbReference>
<gene>
    <name evidence="6" type="ORF">LTR78_001362</name>
</gene>
<dbReference type="GO" id="GO:0000287">
    <property type="term" value="F:magnesium ion binding"/>
    <property type="evidence" value="ECO:0007669"/>
    <property type="project" value="TreeGrafter"/>
</dbReference>
<dbReference type="Pfam" id="PF01544">
    <property type="entry name" value="CorA"/>
    <property type="match status" value="1"/>
</dbReference>
<evidence type="ECO:0000313" key="7">
    <source>
        <dbReference type="Proteomes" id="UP001274830"/>
    </source>
</evidence>
<accession>A0AAE0WW48</accession>
<comment type="subcellular location">
    <subcellularLocation>
        <location evidence="1">Cell membrane</location>
        <topology evidence="1">Multi-pass membrane protein</topology>
    </subcellularLocation>
</comment>
<evidence type="ECO:0000256" key="5">
    <source>
        <dbReference type="SAM" id="Phobius"/>
    </source>
</evidence>
<dbReference type="AlphaFoldDB" id="A0AAE0WW48"/>
<dbReference type="InterPro" id="IPR002523">
    <property type="entry name" value="MgTranspt_CorA/ZnTranspt_ZntB"/>
</dbReference>
<dbReference type="PANTHER" id="PTHR46494">
    <property type="entry name" value="CORA FAMILY METAL ION TRANSPORTER (EUROFUNG)"/>
    <property type="match status" value="1"/>
</dbReference>
<evidence type="ECO:0000256" key="2">
    <source>
        <dbReference type="ARBA" id="ARBA00022692"/>
    </source>
</evidence>
<feature type="transmembrane region" description="Helical" evidence="5">
    <location>
        <begin position="524"/>
        <end position="548"/>
    </location>
</feature>
<sequence>MPPSHREPPEKDTPAFNYDADSEWRKKPLTPAQILVNDIRLERFRHDREPLLEVIERSTPTLIPSTAAYVPSASYIRATNAATNAIEKQRFVDLESDYGWLRYLRLQKHQRTEYDDQNSAKCRWIHCSSKFPEYLHGFLYALSDNDAVVSECLRMLAHVTQQQTRFSKHGKYFSPFFQCLRQNPGRVAAEQYPMLMSIPFCDWTVLGSPPPLRFQVDRRDGFHSSKSTAHLLRSILQHFYRLEDTGDREVLQVCAKHKPWATDRELDLKVRQWYGHYPTALNVDELWILAIDAEHLVTFSSNQTWKSRWPPLQLTSRISDISFRSIRNAYYSAGMAHNQEYTAMDHASACLNGAVGMLHRNFWPDMVLCLTDRYAGYLTHLQYRLHRSPSTKLVMDLMAAQEEMNIVIQITQQQVDMIESLRTSLGQKEVGDYGLAQAPSPTSGRPVSASQTSHVELGGLPAPRRRATYRQLSTSQLIDPLSQMLDNLHRELIDLQDLRDNTDRLVTRTIQLVNIRLEDHGKAILVFTIVTIIFLPLNFVSSFFGMNFADIRNTTRKQSLFWIVALCVTAGVLGASIFLAFSGGDILEQLAIWRDTRRERLMTKKTIMRQTRLNDDERSFKVHRIDRGGTYG</sequence>
<evidence type="ECO:0000256" key="1">
    <source>
        <dbReference type="ARBA" id="ARBA00004651"/>
    </source>
</evidence>
<reference evidence="6" key="1">
    <citation type="submission" date="2023-07" db="EMBL/GenBank/DDBJ databases">
        <title>Black Yeasts Isolated from many extreme environments.</title>
        <authorList>
            <person name="Coleine C."/>
            <person name="Stajich J.E."/>
            <person name="Selbmann L."/>
        </authorList>
    </citation>
    <scope>NUCLEOTIDE SEQUENCE</scope>
    <source>
        <strain evidence="6">CCFEE 5485</strain>
    </source>
</reference>
<dbReference type="GO" id="GO:0015087">
    <property type="term" value="F:cobalt ion transmembrane transporter activity"/>
    <property type="evidence" value="ECO:0007669"/>
    <property type="project" value="TreeGrafter"/>
</dbReference>
<organism evidence="6 7">
    <name type="scientific">Recurvomyces mirabilis</name>
    <dbReference type="NCBI Taxonomy" id="574656"/>
    <lineage>
        <taxon>Eukaryota</taxon>
        <taxon>Fungi</taxon>
        <taxon>Dikarya</taxon>
        <taxon>Ascomycota</taxon>
        <taxon>Pezizomycotina</taxon>
        <taxon>Dothideomycetes</taxon>
        <taxon>Dothideomycetidae</taxon>
        <taxon>Mycosphaerellales</taxon>
        <taxon>Teratosphaeriaceae</taxon>
        <taxon>Recurvomyces</taxon>
    </lineage>
</organism>
<feature type="transmembrane region" description="Helical" evidence="5">
    <location>
        <begin position="560"/>
        <end position="581"/>
    </location>
</feature>
<evidence type="ECO:0000313" key="6">
    <source>
        <dbReference type="EMBL" id="KAK3678909.1"/>
    </source>
</evidence>
<protein>
    <submittedName>
        <fullName evidence="6">Uncharacterized protein</fullName>
    </submittedName>
</protein>
<keyword evidence="3 5" id="KW-1133">Transmembrane helix</keyword>
<proteinExistence type="predicted"/>
<keyword evidence="2 5" id="KW-0812">Transmembrane</keyword>
<evidence type="ECO:0000256" key="4">
    <source>
        <dbReference type="ARBA" id="ARBA00023136"/>
    </source>
</evidence>
<dbReference type="SUPFAM" id="SSF144083">
    <property type="entry name" value="Magnesium transport protein CorA, transmembrane region"/>
    <property type="match status" value="1"/>
</dbReference>
<name>A0AAE0WW48_9PEZI</name>
<dbReference type="GO" id="GO:0005886">
    <property type="term" value="C:plasma membrane"/>
    <property type="evidence" value="ECO:0007669"/>
    <property type="project" value="UniProtKB-SubCell"/>
</dbReference>
<dbReference type="GO" id="GO:0050897">
    <property type="term" value="F:cobalt ion binding"/>
    <property type="evidence" value="ECO:0007669"/>
    <property type="project" value="TreeGrafter"/>
</dbReference>
<keyword evidence="4 5" id="KW-0472">Membrane</keyword>
<dbReference type="Gene3D" id="1.20.58.340">
    <property type="entry name" value="Magnesium transport protein CorA, transmembrane region"/>
    <property type="match status" value="1"/>
</dbReference>
<comment type="caution">
    <text evidence="6">The sequence shown here is derived from an EMBL/GenBank/DDBJ whole genome shotgun (WGS) entry which is preliminary data.</text>
</comment>